<organism evidence="1 2">
    <name type="scientific">Xenorhabdus bovienii (strain SS-2004)</name>
    <name type="common">Xenorhabdus nematophila subsp. bovienii</name>
    <dbReference type="NCBI Taxonomy" id="406818"/>
    <lineage>
        <taxon>Bacteria</taxon>
        <taxon>Pseudomonadati</taxon>
        <taxon>Pseudomonadota</taxon>
        <taxon>Gammaproteobacteria</taxon>
        <taxon>Enterobacterales</taxon>
        <taxon>Morganellaceae</taxon>
        <taxon>Xenorhabdus</taxon>
    </lineage>
</organism>
<sequence>MITIFIMNSKLEEKMLLARAKRYINNIQGIEKISISLSNNDKEFQWHKEIINSILKGKEIPECKLELPVSEEDIYSYLQSKIHIGECNSYYMFFEGMVKFSFNIIDLKRFLSSCYALKKTFDLYVLLLNPMKVIAISEEEYELSFYNKTM</sequence>
<dbReference type="Proteomes" id="UP000002045">
    <property type="component" value="Chromosome"/>
</dbReference>
<gene>
    <name evidence="1" type="ordered locus">XBJ1_0282</name>
</gene>
<dbReference type="KEGG" id="xbo:XBJ1_0282"/>
<proteinExistence type="predicted"/>
<evidence type="ECO:0000313" key="1">
    <source>
        <dbReference type="EMBL" id="CBJ79433.1"/>
    </source>
</evidence>
<protein>
    <submittedName>
        <fullName evidence="1">Uncharacterized protein</fullName>
    </submittedName>
</protein>
<dbReference type="EMBL" id="FN667741">
    <property type="protein sequence ID" value="CBJ79433.1"/>
    <property type="molecule type" value="Genomic_DNA"/>
</dbReference>
<evidence type="ECO:0000313" key="2">
    <source>
        <dbReference type="Proteomes" id="UP000002045"/>
    </source>
</evidence>
<name>D3UYQ5_XENBS</name>
<dbReference type="AlphaFoldDB" id="D3UYQ5"/>
<reference evidence="1" key="1">
    <citation type="journal article" date="2011" name="PLoS ONE">
        <title>The entomopathogenic bacterial endosymbionts xenorhabdus and photorhabdus: convergent lifestyles from divergent genomes.</title>
        <authorList>
            <person name="Chaston J.M."/>
            <person name="Suen G."/>
            <person name="Tucker S.L."/>
            <person name="Andersen A.W."/>
            <person name="Bhasin A."/>
            <person name="Bode E."/>
            <person name="Bode H.B."/>
            <person name="Brachmann A.O."/>
            <person name="Cowles C.E."/>
            <person name="Cowles K.N."/>
            <person name="Darby C."/>
            <person name="de Leon L."/>
            <person name="Drace K."/>
            <person name="Du Z."/>
            <person name="Givaudan A."/>
            <person name="Herbert Tran E.E."/>
            <person name="Jewell K.A."/>
            <person name="Knack J.J."/>
            <person name="Krasomil-Osterfeld K.C."/>
            <person name="Kukor R."/>
            <person name="Lanois A."/>
            <person name="Latreille P."/>
            <person name="Leimgruber N.K."/>
            <person name="Lipke C.M."/>
            <person name="Liu R."/>
            <person name="Lu X."/>
            <person name="Martens E.C."/>
            <person name="Marri P.R."/>
            <person name="Medigue C."/>
            <person name="Menard M.L."/>
            <person name="Miller N.M."/>
            <person name="Morales-Soto N."/>
            <person name="Norton S."/>
            <person name="Ogier J.C."/>
            <person name="Orchard S.S."/>
            <person name="Park D."/>
            <person name="Park Y."/>
            <person name="Qurollo B.A."/>
            <person name="Sugar D.R."/>
            <person name="Richards G.R."/>
            <person name="Rouy Z."/>
            <person name="Slominski B."/>
            <person name="Slominski K."/>
            <person name="Snyder H."/>
            <person name="Tjaden B.C."/>
            <person name="van der Hoeven R."/>
            <person name="Welch R.D."/>
            <person name="Wheeler C."/>
            <person name="Xiang B."/>
            <person name="Barbazuk B."/>
            <person name="Gaudriault S."/>
            <person name="Goodner B."/>
            <person name="Slater S.C."/>
            <person name="Forst S."/>
            <person name="Goldman B.S."/>
            <person name="Goodrich-Blair H."/>
        </authorList>
    </citation>
    <scope>NUCLEOTIDE SEQUENCE [LARGE SCALE GENOMIC DNA]</scope>
    <source>
        <strain evidence="1">SS-2004</strain>
    </source>
</reference>
<accession>D3UYQ5</accession>
<dbReference type="STRING" id="406818.XBJ1_0282"/>
<dbReference type="HOGENOM" id="CLU_1795732_0_0_6"/>